<evidence type="ECO:0000256" key="1">
    <source>
        <dbReference type="SAM" id="Phobius"/>
    </source>
</evidence>
<protein>
    <submittedName>
        <fullName evidence="2">Prepilin-type N-terminal cleavage/methylation domain-containing protein</fullName>
    </submittedName>
</protein>
<keyword evidence="1" id="KW-0472">Membrane</keyword>
<keyword evidence="3" id="KW-1185">Reference proteome</keyword>
<dbReference type="Proteomes" id="UP001243717">
    <property type="component" value="Unassembled WGS sequence"/>
</dbReference>
<keyword evidence="1" id="KW-0812">Transmembrane</keyword>
<feature type="transmembrane region" description="Helical" evidence="1">
    <location>
        <begin position="12"/>
        <end position="32"/>
    </location>
</feature>
<keyword evidence="1" id="KW-1133">Transmembrane helix</keyword>
<dbReference type="InterPro" id="IPR045584">
    <property type="entry name" value="Pilin-like"/>
</dbReference>
<organism evidence="2 3">
    <name type="scientific">Thalassobacterium sedimentorum</name>
    <dbReference type="NCBI Taxonomy" id="3041258"/>
    <lineage>
        <taxon>Bacteria</taxon>
        <taxon>Pseudomonadati</taxon>
        <taxon>Verrucomicrobiota</taxon>
        <taxon>Opitutia</taxon>
        <taxon>Puniceicoccales</taxon>
        <taxon>Coraliomargaritaceae</taxon>
        <taxon>Thalassobacterium</taxon>
    </lineage>
</organism>
<accession>A0ABU1AG26</accession>
<reference evidence="2 3" key="1">
    <citation type="submission" date="2023-04" db="EMBL/GenBank/DDBJ databases">
        <title>A novel bacteria isolated from coastal sediment.</title>
        <authorList>
            <person name="Liu X.-J."/>
            <person name="Du Z.-J."/>
        </authorList>
    </citation>
    <scope>NUCLEOTIDE SEQUENCE [LARGE SCALE GENOMIC DNA]</scope>
    <source>
        <strain evidence="2 3">SDUM461004</strain>
    </source>
</reference>
<dbReference type="RefSeq" id="WP_308984113.1">
    <property type="nucleotide sequence ID" value="NZ_JARXIC010000005.1"/>
</dbReference>
<gene>
    <name evidence="2" type="ORF">QEH59_04280</name>
</gene>
<sequence>MQAKHPRGFSIIELMVVTTTIGILALLSIPSIRIAVDRTEAAATANDIRVFTEAIEFFTTIKGTYPEAMTYTRMPNEIASYLPSPWKSGQYSWFYVNTENLTYVYLYNLSFTAEQAVRLDSIIDDGNIATGNVRMAYNGSGLVYLFQYYQADRESIPEINDE</sequence>
<dbReference type="EMBL" id="JARXIC010000005">
    <property type="protein sequence ID" value="MDQ8193627.1"/>
    <property type="molecule type" value="Genomic_DNA"/>
</dbReference>
<dbReference type="InterPro" id="IPR012902">
    <property type="entry name" value="N_methyl_site"/>
</dbReference>
<name>A0ABU1AG26_9BACT</name>
<comment type="caution">
    <text evidence="2">The sequence shown here is derived from an EMBL/GenBank/DDBJ whole genome shotgun (WGS) entry which is preliminary data.</text>
</comment>
<dbReference type="SUPFAM" id="SSF54523">
    <property type="entry name" value="Pili subunits"/>
    <property type="match status" value="1"/>
</dbReference>
<evidence type="ECO:0000313" key="2">
    <source>
        <dbReference type="EMBL" id="MDQ8193627.1"/>
    </source>
</evidence>
<dbReference type="Gene3D" id="3.30.700.10">
    <property type="entry name" value="Glycoprotein, Type 4 Pilin"/>
    <property type="match status" value="1"/>
</dbReference>
<proteinExistence type="predicted"/>
<evidence type="ECO:0000313" key="3">
    <source>
        <dbReference type="Proteomes" id="UP001243717"/>
    </source>
</evidence>
<dbReference type="NCBIfam" id="TIGR02532">
    <property type="entry name" value="IV_pilin_GFxxxE"/>
    <property type="match status" value="1"/>
</dbReference>